<accession>A0A5B7FWN2</accession>
<dbReference type="EMBL" id="VSRR010009217">
    <property type="protein sequence ID" value="MPC49986.1"/>
    <property type="molecule type" value="Genomic_DNA"/>
</dbReference>
<proteinExistence type="predicted"/>
<dbReference type="AlphaFoldDB" id="A0A5B7FWN2"/>
<sequence length="71" mass="7598">MVTTALSSLPSSLSPSLHSIHYTKHPSFYAPSPCPASLNILHLPSSRFRAAGRKCRAPHSSRDILPATSSV</sequence>
<keyword evidence="2" id="KW-1185">Reference proteome</keyword>
<evidence type="ECO:0000313" key="1">
    <source>
        <dbReference type="EMBL" id="MPC49986.1"/>
    </source>
</evidence>
<dbReference type="Proteomes" id="UP000324222">
    <property type="component" value="Unassembled WGS sequence"/>
</dbReference>
<comment type="caution">
    <text evidence="1">The sequence shown here is derived from an EMBL/GenBank/DDBJ whole genome shotgun (WGS) entry which is preliminary data.</text>
</comment>
<evidence type="ECO:0000313" key="2">
    <source>
        <dbReference type="Proteomes" id="UP000324222"/>
    </source>
</evidence>
<reference evidence="1 2" key="1">
    <citation type="submission" date="2019-05" db="EMBL/GenBank/DDBJ databases">
        <title>Another draft genome of Portunus trituberculatus and its Hox gene families provides insights of decapod evolution.</title>
        <authorList>
            <person name="Jeong J.-H."/>
            <person name="Song I."/>
            <person name="Kim S."/>
            <person name="Choi T."/>
            <person name="Kim D."/>
            <person name="Ryu S."/>
            <person name="Kim W."/>
        </authorList>
    </citation>
    <scope>NUCLEOTIDE SEQUENCE [LARGE SCALE GENOMIC DNA]</scope>
    <source>
        <tissue evidence="1">Muscle</tissue>
    </source>
</reference>
<protein>
    <submittedName>
        <fullName evidence="1">Uncharacterized protein</fullName>
    </submittedName>
</protein>
<gene>
    <name evidence="1" type="ORF">E2C01_043804</name>
</gene>
<name>A0A5B7FWN2_PORTR</name>
<organism evidence="1 2">
    <name type="scientific">Portunus trituberculatus</name>
    <name type="common">Swimming crab</name>
    <name type="synonym">Neptunus trituberculatus</name>
    <dbReference type="NCBI Taxonomy" id="210409"/>
    <lineage>
        <taxon>Eukaryota</taxon>
        <taxon>Metazoa</taxon>
        <taxon>Ecdysozoa</taxon>
        <taxon>Arthropoda</taxon>
        <taxon>Crustacea</taxon>
        <taxon>Multicrustacea</taxon>
        <taxon>Malacostraca</taxon>
        <taxon>Eumalacostraca</taxon>
        <taxon>Eucarida</taxon>
        <taxon>Decapoda</taxon>
        <taxon>Pleocyemata</taxon>
        <taxon>Brachyura</taxon>
        <taxon>Eubrachyura</taxon>
        <taxon>Portunoidea</taxon>
        <taxon>Portunidae</taxon>
        <taxon>Portuninae</taxon>
        <taxon>Portunus</taxon>
    </lineage>
</organism>